<dbReference type="GeneID" id="80019056"/>
<evidence type="ECO:0000313" key="1">
    <source>
        <dbReference type="EMBL" id="QWY84649.1"/>
    </source>
</evidence>
<organism evidence="1 2">
    <name type="scientific">Microbacterium phage Footloose</name>
    <dbReference type="NCBI Taxonomy" id="2836048"/>
    <lineage>
        <taxon>Viruses</taxon>
        <taxon>Duplodnaviria</taxon>
        <taxon>Heunggongvirae</taxon>
        <taxon>Uroviricota</taxon>
        <taxon>Caudoviricetes</taxon>
        <taxon>Footloosevirus</taxon>
        <taxon>Footloosevirus footloose</taxon>
    </lineage>
</organism>
<keyword evidence="2" id="KW-1185">Reference proteome</keyword>
<protein>
    <submittedName>
        <fullName evidence="1">Uncharacterized protein</fullName>
    </submittedName>
</protein>
<gene>
    <name evidence="1" type="primary">70</name>
    <name evidence="1" type="ORF">SEA_FOOTLOOSE_70</name>
</gene>
<dbReference type="Proteomes" id="UP000693692">
    <property type="component" value="Segment"/>
</dbReference>
<dbReference type="EMBL" id="MZ150789">
    <property type="protein sequence ID" value="QWY84649.1"/>
    <property type="molecule type" value="Genomic_DNA"/>
</dbReference>
<reference evidence="1" key="1">
    <citation type="submission" date="2021-05" db="EMBL/GenBank/DDBJ databases">
        <authorList>
            <person name="Brink J."/>
            <person name="Busse A.L."/>
            <person name="Crowley H.J."/>
            <person name="Hall C.J."/>
            <person name="Hetherington P."/>
            <person name="Hovde T.M."/>
            <person name="Johnson J.A."/>
            <person name="Karch K.E."/>
            <person name="Krueger C.J."/>
            <person name="Lundberg T.J."/>
            <person name="Madla Sanchez I."/>
            <person name="Mathiesen C."/>
            <person name="Moore L.J."/>
            <person name="Nordberg R.J."/>
            <person name="Petersen I.M."/>
            <person name="Piton K.L."/>
            <person name="Rozycki S.T."/>
            <person name="Rutten E."/>
            <person name="Samuelson I.O."/>
            <person name="Sarkilahti S.K."/>
            <person name="Schubert K.A."/>
            <person name="Stamness T.F."/>
            <person name="Tinman A.J."/>
            <person name="Tutterrow P.B."/>
            <person name="Wanzek N.C."/>
            <person name="Wheeler C.D."/>
            <person name="Spring A.M."/>
            <person name="Klyczek K."/>
            <person name="Garlena R.A."/>
            <person name="Russell D.A."/>
            <person name="Pope W.H."/>
            <person name="Jacobs-Sera D."/>
            <person name="Hatfull G.F."/>
        </authorList>
    </citation>
    <scope>NUCLEOTIDE SEQUENCE</scope>
</reference>
<sequence length="40" mass="4734">MAACQMLAWPSLQVSQVWSVRVIVDLLVWVWSFSRRRVDN</sequence>
<name>A0A8F3E9I7_9CAUD</name>
<accession>A0A8F3E9I7</accession>
<dbReference type="RefSeq" id="YP_010754466.1">
    <property type="nucleotide sequence ID" value="NC_073460.1"/>
</dbReference>
<proteinExistence type="predicted"/>
<dbReference type="KEGG" id="vg:80019056"/>
<evidence type="ECO:0000313" key="2">
    <source>
        <dbReference type="Proteomes" id="UP000693692"/>
    </source>
</evidence>